<gene>
    <name evidence="2" type="ORF">CFP56_025616</name>
</gene>
<dbReference type="PANTHER" id="PTHR31900">
    <property type="entry name" value="F-BOX/RNI SUPERFAMILY PROTEIN-RELATED"/>
    <property type="match status" value="1"/>
</dbReference>
<reference evidence="2 3" key="1">
    <citation type="journal article" date="2018" name="Sci. Data">
        <title>The draft genome sequence of cork oak.</title>
        <authorList>
            <person name="Ramos A.M."/>
            <person name="Usie A."/>
            <person name="Barbosa P."/>
            <person name="Barros P.M."/>
            <person name="Capote T."/>
            <person name="Chaves I."/>
            <person name="Simoes F."/>
            <person name="Abreu I."/>
            <person name="Carrasquinho I."/>
            <person name="Faro C."/>
            <person name="Guimaraes J.B."/>
            <person name="Mendonca D."/>
            <person name="Nobrega F."/>
            <person name="Rodrigues L."/>
            <person name="Saibo N.J.M."/>
            <person name="Varela M.C."/>
            <person name="Egas C."/>
            <person name="Matos J."/>
            <person name="Miguel C.M."/>
            <person name="Oliveira M.M."/>
            <person name="Ricardo C.P."/>
            <person name="Goncalves S."/>
        </authorList>
    </citation>
    <scope>NUCLEOTIDE SEQUENCE [LARGE SCALE GENOMIC DNA]</scope>
    <source>
        <strain evidence="3">cv. HL8</strain>
    </source>
</reference>
<feature type="domain" description="F-box/LRR-repeat protein 15/At3g58940/PEG3-like LRR" evidence="1">
    <location>
        <begin position="26"/>
        <end position="120"/>
    </location>
</feature>
<evidence type="ECO:0000259" key="1">
    <source>
        <dbReference type="Pfam" id="PF24758"/>
    </source>
</evidence>
<dbReference type="EMBL" id="PKMF04000406">
    <property type="protein sequence ID" value="KAK7833467.1"/>
    <property type="molecule type" value="Genomic_DNA"/>
</dbReference>
<dbReference type="Pfam" id="PF24758">
    <property type="entry name" value="LRR_At5g56370"/>
    <property type="match status" value="1"/>
</dbReference>
<name>A0AAW0K399_QUESU</name>
<evidence type="ECO:0000313" key="3">
    <source>
        <dbReference type="Proteomes" id="UP000237347"/>
    </source>
</evidence>
<evidence type="ECO:0000313" key="2">
    <source>
        <dbReference type="EMBL" id="KAK7833467.1"/>
    </source>
</evidence>
<dbReference type="Proteomes" id="UP000237347">
    <property type="component" value="Unassembled WGS sequence"/>
</dbReference>
<organism evidence="2 3">
    <name type="scientific">Quercus suber</name>
    <name type="common">Cork oak</name>
    <dbReference type="NCBI Taxonomy" id="58331"/>
    <lineage>
        <taxon>Eukaryota</taxon>
        <taxon>Viridiplantae</taxon>
        <taxon>Streptophyta</taxon>
        <taxon>Embryophyta</taxon>
        <taxon>Tracheophyta</taxon>
        <taxon>Spermatophyta</taxon>
        <taxon>Magnoliopsida</taxon>
        <taxon>eudicotyledons</taxon>
        <taxon>Gunneridae</taxon>
        <taxon>Pentapetalae</taxon>
        <taxon>rosids</taxon>
        <taxon>fabids</taxon>
        <taxon>Fagales</taxon>
        <taxon>Fagaceae</taxon>
        <taxon>Quercus</taxon>
    </lineage>
</organism>
<proteinExistence type="predicted"/>
<keyword evidence="3" id="KW-1185">Reference proteome</keyword>
<dbReference type="InterPro" id="IPR055411">
    <property type="entry name" value="LRR_FXL15/At3g58940/PEG3-like"/>
</dbReference>
<dbReference type="SUPFAM" id="SSF52047">
    <property type="entry name" value="RNI-like"/>
    <property type="match status" value="1"/>
</dbReference>
<dbReference type="InterPro" id="IPR050232">
    <property type="entry name" value="FBL13/AtMIF1-like"/>
</dbReference>
<dbReference type="AlphaFoldDB" id="A0AAW0K399"/>
<dbReference type="PANTHER" id="PTHR31900:SF34">
    <property type="entry name" value="EMB|CAB62440.1-RELATED"/>
    <property type="match status" value="1"/>
</dbReference>
<feature type="non-terminal residue" evidence="2">
    <location>
        <position position="1"/>
    </location>
</feature>
<comment type="caution">
    <text evidence="2">The sequence shown here is derived from an EMBL/GenBank/DDBJ whole genome shotgun (WGS) entry which is preliminary data.</text>
</comment>
<protein>
    <submittedName>
        <fullName evidence="2">F-box/fbd/lrr-repeat protein</fullName>
    </submittedName>
</protein>
<sequence length="142" mass="15990">HRTCLQKFSLKCHFKCDCFHGLLDNKWIANVTSRKVEELDLGIEGKSKVWTLPNSVFYCKTLVVLKIRGTIEIDPPSSFQLPSLKIITLNLRLRLKYGVCELFKLLSGCPVLEDLSFDTDGMGNGMQIGYSSFLQPSITSNS</sequence>
<accession>A0AAW0K399</accession>